<sequence length="573" mass="65519">MEQESRHDHWLGRYANDYHAWRRAQHRGRDVFQRPLGLIETSFDNDGAFFGGRADVSTAMSFEIRTSLTPEQLRERILLAWANLRLHHVLLMSTVDRDPVTDRRHFNLHLPTTDAEVVENALESVTFLEDYYSTVNMDDWFKHINNTARVVDSDKTLSRLFVHPIVSISKHTFQLTFTLICAHEICDGVAVLYNWEPHFLELLNTPEQDLRRGLEAERSPDRLRGRLPRAQEDLYPLVQGSPARKRWFWAVMRILRHVRRPPPAGFVNPLRRSDRREQAMSLAPKYPEVLDYSEDRKPPMNSFNVKAELSREATSRIERLSKSVGASVGAACFALVAMAMMEIEEARDPHTLLSERLPYVGSFPINPRPFFGYTGPADSVMLTFSDGIWLPFLPSDLPAEGRFRLLVRQAHRQLGQYQKRIRGEKMKGSFDPTDPARIIASSYLLAVERADAMRPEHLKTGVNPQGAYPANFKWRPATCGVSSIGSIKNFLARGKYSLGEDTVRKNGLAADLYSFDRTGVRARDFEFLCGCWGSDEGLKFSVSYDGNAIDEESVLVWKALMEEMFEPSTKPRL</sequence>
<keyword evidence="2" id="KW-1185">Reference proteome</keyword>
<dbReference type="InterPro" id="IPR052058">
    <property type="entry name" value="Alcohol_O-acetyltransferase"/>
</dbReference>
<evidence type="ECO:0000313" key="2">
    <source>
        <dbReference type="Proteomes" id="UP000183809"/>
    </source>
</evidence>
<dbReference type="PANTHER" id="PTHR28037">
    <property type="entry name" value="ALCOHOL O-ACETYLTRANSFERASE 1-RELATED"/>
    <property type="match status" value="1"/>
</dbReference>
<dbReference type="EMBL" id="MNUE01000054">
    <property type="protein sequence ID" value="OJD30896.1"/>
    <property type="molecule type" value="Genomic_DNA"/>
</dbReference>
<gene>
    <name evidence="1" type="ORF">BKCO1_540006</name>
</gene>
<protein>
    <submittedName>
        <fullName evidence="1">Uncharacterized protein</fullName>
    </submittedName>
</protein>
<dbReference type="Proteomes" id="UP000183809">
    <property type="component" value="Unassembled WGS sequence"/>
</dbReference>
<evidence type="ECO:0000313" key="1">
    <source>
        <dbReference type="EMBL" id="OJD30896.1"/>
    </source>
</evidence>
<dbReference type="AlphaFoldDB" id="A0A1J9QR19"/>
<comment type="caution">
    <text evidence="1">The sequence shown here is derived from an EMBL/GenBank/DDBJ whole genome shotgun (WGS) entry which is preliminary data.</text>
</comment>
<dbReference type="STRING" id="236234.A0A1J9QR19"/>
<name>A0A1J9QR19_9PEZI</name>
<proteinExistence type="predicted"/>
<organism evidence="1 2">
    <name type="scientific">Diplodia corticola</name>
    <dbReference type="NCBI Taxonomy" id="236234"/>
    <lineage>
        <taxon>Eukaryota</taxon>
        <taxon>Fungi</taxon>
        <taxon>Dikarya</taxon>
        <taxon>Ascomycota</taxon>
        <taxon>Pezizomycotina</taxon>
        <taxon>Dothideomycetes</taxon>
        <taxon>Dothideomycetes incertae sedis</taxon>
        <taxon>Botryosphaeriales</taxon>
        <taxon>Botryosphaeriaceae</taxon>
        <taxon>Diplodia</taxon>
    </lineage>
</organism>
<dbReference type="InterPro" id="IPR023213">
    <property type="entry name" value="CAT-like_dom_sf"/>
</dbReference>
<dbReference type="OrthoDB" id="3355480at2759"/>
<dbReference type="RefSeq" id="XP_020127156.1">
    <property type="nucleotide sequence ID" value="XM_020277268.1"/>
</dbReference>
<dbReference type="Gene3D" id="3.30.559.10">
    <property type="entry name" value="Chloramphenicol acetyltransferase-like domain"/>
    <property type="match status" value="1"/>
</dbReference>
<dbReference type="PANTHER" id="PTHR28037:SF1">
    <property type="entry name" value="ALCOHOL O-ACETYLTRANSFERASE 1-RELATED"/>
    <property type="match status" value="1"/>
</dbReference>
<accession>A0A1J9QR19</accession>
<dbReference type="GeneID" id="31017529"/>
<reference evidence="1 2" key="1">
    <citation type="submission" date="2016-10" db="EMBL/GenBank/DDBJ databases">
        <title>Proteomics and genomics reveal pathogen-plant mechanisms compatible with a hemibiotrophic lifestyle of Diplodia corticola.</title>
        <authorList>
            <person name="Fernandes I."/>
            <person name="De Jonge R."/>
            <person name="Van De Peer Y."/>
            <person name="Devreese B."/>
            <person name="Alves A."/>
            <person name="Esteves A.C."/>
        </authorList>
    </citation>
    <scope>NUCLEOTIDE SEQUENCE [LARGE SCALE GENOMIC DNA]</scope>
    <source>
        <strain evidence="1 2">CBS 112549</strain>
    </source>
</reference>